<reference evidence="6" key="1">
    <citation type="submission" date="2022-02" db="EMBL/GenBank/DDBJ databases">
        <title>Polaribacter sp. MSW13, isolated from seawater.</title>
        <authorList>
            <person name="Kristyanto S."/>
            <person name="Jung J."/>
            <person name="Jeon C.O."/>
        </authorList>
    </citation>
    <scope>NUCLEOTIDE SEQUENCE</scope>
    <source>
        <strain evidence="6">MSW13</strain>
    </source>
</reference>
<dbReference type="SUPFAM" id="SSF52833">
    <property type="entry name" value="Thioredoxin-like"/>
    <property type="match status" value="1"/>
</dbReference>
<dbReference type="CDD" id="cd02966">
    <property type="entry name" value="TlpA_like_family"/>
    <property type="match status" value="1"/>
</dbReference>
<gene>
    <name evidence="6" type="ORF">MC378_08425</name>
</gene>
<keyword evidence="3" id="KW-0676">Redox-active center</keyword>
<dbReference type="GO" id="GO:0016491">
    <property type="term" value="F:oxidoreductase activity"/>
    <property type="evidence" value="ECO:0007669"/>
    <property type="project" value="InterPro"/>
</dbReference>
<dbReference type="InterPro" id="IPR017937">
    <property type="entry name" value="Thioredoxin_CS"/>
</dbReference>
<evidence type="ECO:0000256" key="4">
    <source>
        <dbReference type="SAM" id="Phobius"/>
    </source>
</evidence>
<feature type="transmembrane region" description="Helical" evidence="4">
    <location>
        <begin position="75"/>
        <end position="92"/>
    </location>
</feature>
<dbReference type="PANTHER" id="PTHR42852">
    <property type="entry name" value="THIOL:DISULFIDE INTERCHANGE PROTEIN DSBE"/>
    <property type="match status" value="1"/>
</dbReference>
<dbReference type="InterPro" id="IPR013740">
    <property type="entry name" value="Redoxin"/>
</dbReference>
<keyword evidence="2" id="KW-0201">Cytochrome c-type biogenesis</keyword>
<dbReference type="PROSITE" id="PS00194">
    <property type="entry name" value="THIOREDOXIN_1"/>
    <property type="match status" value="1"/>
</dbReference>
<evidence type="ECO:0000256" key="3">
    <source>
        <dbReference type="ARBA" id="ARBA00023284"/>
    </source>
</evidence>
<feature type="domain" description="Thioredoxin" evidence="5">
    <location>
        <begin position="127"/>
        <end position="272"/>
    </location>
</feature>
<feature type="transmembrane region" description="Helical" evidence="4">
    <location>
        <begin position="6"/>
        <end position="23"/>
    </location>
</feature>
<dbReference type="Gene3D" id="3.40.30.10">
    <property type="entry name" value="Glutaredoxin"/>
    <property type="match status" value="1"/>
</dbReference>
<evidence type="ECO:0000259" key="5">
    <source>
        <dbReference type="PROSITE" id="PS51352"/>
    </source>
</evidence>
<dbReference type="EMBL" id="JAKQYM010000005">
    <property type="protein sequence ID" value="MCI2229189.1"/>
    <property type="molecule type" value="Genomic_DNA"/>
</dbReference>
<evidence type="ECO:0000256" key="2">
    <source>
        <dbReference type="ARBA" id="ARBA00022748"/>
    </source>
</evidence>
<organism evidence="6 7">
    <name type="scientific">Polaribacter marinus</name>
    <dbReference type="NCBI Taxonomy" id="2916838"/>
    <lineage>
        <taxon>Bacteria</taxon>
        <taxon>Pseudomonadati</taxon>
        <taxon>Bacteroidota</taxon>
        <taxon>Flavobacteriia</taxon>
        <taxon>Flavobacteriales</taxon>
        <taxon>Flavobacteriaceae</taxon>
    </lineage>
</organism>
<evidence type="ECO:0000313" key="7">
    <source>
        <dbReference type="Proteomes" id="UP001139369"/>
    </source>
</evidence>
<dbReference type="Pfam" id="PF08534">
    <property type="entry name" value="Redoxin"/>
    <property type="match status" value="1"/>
</dbReference>
<name>A0A9X1VME4_9FLAO</name>
<accession>A0A9X1VME4</accession>
<dbReference type="AlphaFoldDB" id="A0A9X1VME4"/>
<comment type="subcellular location">
    <subcellularLocation>
        <location evidence="1">Cell envelope</location>
    </subcellularLocation>
</comment>
<dbReference type="InterPro" id="IPR050553">
    <property type="entry name" value="Thioredoxin_ResA/DsbE_sf"/>
</dbReference>
<evidence type="ECO:0000256" key="1">
    <source>
        <dbReference type="ARBA" id="ARBA00004196"/>
    </source>
</evidence>
<keyword evidence="4" id="KW-1133">Transmembrane helix</keyword>
<evidence type="ECO:0000313" key="6">
    <source>
        <dbReference type="EMBL" id="MCI2229189.1"/>
    </source>
</evidence>
<dbReference type="Proteomes" id="UP001139369">
    <property type="component" value="Unassembled WGS sequence"/>
</dbReference>
<feature type="transmembrane region" description="Helical" evidence="4">
    <location>
        <begin position="28"/>
        <end position="45"/>
    </location>
</feature>
<keyword evidence="7" id="KW-1185">Reference proteome</keyword>
<protein>
    <submittedName>
        <fullName evidence="6">TlpA family protein disulfide reductase</fullName>
    </submittedName>
</protein>
<proteinExistence type="predicted"/>
<sequence length="273" mass="32277">MIKKILIRGGLVVLIYLMCVFFLKSQKIIFPVFMLSAFIASSMFMSYKNTIASFMPLLLIWFIQLFLEDSKITSVIIYIIFTPLTFLLGYYLKSKSIFLKILYAITLVLIGIYGFVNSWFLLENFNARKIEDSPEMLFSNSNDKFRIDTIKNKVIVLDYWTTNCGACFQKFPDFEKLYLKYKNNSNVFLYAVNIPVKRDTFGYAKKMIEKYKYEFPILYSDSDTIPKQLEFNRYPHMVILKNGKVRFNGYLNLNEKNVILYEMENEIEKLLNE</sequence>
<dbReference type="InterPro" id="IPR013766">
    <property type="entry name" value="Thioredoxin_domain"/>
</dbReference>
<dbReference type="PANTHER" id="PTHR42852:SF13">
    <property type="entry name" value="PROTEIN DIPZ"/>
    <property type="match status" value="1"/>
</dbReference>
<dbReference type="InterPro" id="IPR036249">
    <property type="entry name" value="Thioredoxin-like_sf"/>
</dbReference>
<feature type="transmembrane region" description="Helical" evidence="4">
    <location>
        <begin position="98"/>
        <end position="122"/>
    </location>
</feature>
<keyword evidence="4" id="KW-0812">Transmembrane</keyword>
<dbReference type="GO" id="GO:0030313">
    <property type="term" value="C:cell envelope"/>
    <property type="evidence" value="ECO:0007669"/>
    <property type="project" value="UniProtKB-SubCell"/>
</dbReference>
<dbReference type="GO" id="GO:0017004">
    <property type="term" value="P:cytochrome complex assembly"/>
    <property type="evidence" value="ECO:0007669"/>
    <property type="project" value="UniProtKB-KW"/>
</dbReference>
<dbReference type="PROSITE" id="PS51352">
    <property type="entry name" value="THIOREDOXIN_2"/>
    <property type="match status" value="1"/>
</dbReference>
<comment type="caution">
    <text evidence="6">The sequence shown here is derived from an EMBL/GenBank/DDBJ whole genome shotgun (WGS) entry which is preliminary data.</text>
</comment>
<keyword evidence="4" id="KW-0472">Membrane</keyword>
<feature type="transmembrane region" description="Helical" evidence="4">
    <location>
        <begin position="51"/>
        <end position="68"/>
    </location>
</feature>